<accession>A0A0K0DX54</accession>
<dbReference type="GO" id="GO:0006269">
    <property type="term" value="P:DNA replication, synthesis of primer"/>
    <property type="evidence" value="ECO:0007669"/>
    <property type="project" value="UniProtKB-KW"/>
</dbReference>
<keyword evidence="12" id="KW-1185">Reference proteome</keyword>
<dbReference type="Proteomes" id="UP000035681">
    <property type="component" value="Unplaced"/>
</dbReference>
<evidence type="ECO:0000256" key="10">
    <source>
        <dbReference type="ARBA" id="ARBA00023125"/>
    </source>
</evidence>
<evidence type="ECO:0000313" key="12">
    <source>
        <dbReference type="Proteomes" id="UP000035681"/>
    </source>
</evidence>
<comment type="cofactor">
    <cofactor evidence="1">
        <name>[4Fe-4S] cluster</name>
        <dbReference type="ChEBI" id="CHEBI:49883"/>
    </cofactor>
</comment>
<dbReference type="GO" id="GO:0051539">
    <property type="term" value="F:4 iron, 4 sulfur cluster binding"/>
    <property type="evidence" value="ECO:0007669"/>
    <property type="project" value="UniProtKB-KW"/>
</dbReference>
<name>A0A0K0DX54_STRER</name>
<evidence type="ECO:0000256" key="8">
    <source>
        <dbReference type="ARBA" id="ARBA00023004"/>
    </source>
</evidence>
<dbReference type="InterPro" id="IPR016558">
    <property type="entry name" value="DNA_primase_lsu_euk"/>
</dbReference>
<evidence type="ECO:0000256" key="5">
    <source>
        <dbReference type="ARBA" id="ARBA00022515"/>
    </source>
</evidence>
<evidence type="ECO:0000256" key="9">
    <source>
        <dbReference type="ARBA" id="ARBA00023014"/>
    </source>
</evidence>
<evidence type="ECO:0000256" key="4">
    <source>
        <dbReference type="ARBA" id="ARBA00022485"/>
    </source>
</evidence>
<evidence type="ECO:0000256" key="1">
    <source>
        <dbReference type="ARBA" id="ARBA00001966"/>
    </source>
</evidence>
<keyword evidence="6" id="KW-0235">DNA replication</keyword>
<reference evidence="13" key="1">
    <citation type="submission" date="2015-08" db="UniProtKB">
        <authorList>
            <consortium name="WormBaseParasite"/>
        </authorList>
    </citation>
    <scope>IDENTIFICATION</scope>
</reference>
<dbReference type="PANTHER" id="PTHR10537:SF3">
    <property type="entry name" value="DNA PRIMASE LARGE SUBUNIT"/>
    <property type="match status" value="1"/>
</dbReference>
<keyword evidence="8" id="KW-0408">Iron</keyword>
<protein>
    <recommendedName>
        <fullName evidence="3">DNA primase large subunit</fullName>
    </recommendedName>
</protein>
<dbReference type="GO" id="GO:0046872">
    <property type="term" value="F:metal ion binding"/>
    <property type="evidence" value="ECO:0007669"/>
    <property type="project" value="UniProtKB-KW"/>
</dbReference>
<dbReference type="PANTHER" id="PTHR10537">
    <property type="entry name" value="DNA PRIMASE LARGE SUBUNIT"/>
    <property type="match status" value="1"/>
</dbReference>
<dbReference type="WBParaSite" id="TCONS_00011842.p1">
    <property type="protein sequence ID" value="TCONS_00011842.p1"/>
    <property type="gene ID" value="XLOC_006779"/>
</dbReference>
<keyword evidence="7" id="KW-0479">Metal-binding</keyword>
<evidence type="ECO:0000259" key="11">
    <source>
        <dbReference type="Pfam" id="PF04104"/>
    </source>
</evidence>
<feature type="domain" description="DNA primase large subunit C-terminal" evidence="11">
    <location>
        <begin position="294"/>
        <end position="465"/>
    </location>
</feature>
<dbReference type="WBParaSite" id="SSTP_0000182100.1">
    <property type="protein sequence ID" value="SSTP_0000182100.1"/>
    <property type="gene ID" value="SSTP_0000182100"/>
</dbReference>
<dbReference type="GO" id="GO:0006270">
    <property type="term" value="P:DNA replication initiation"/>
    <property type="evidence" value="ECO:0007669"/>
    <property type="project" value="TreeGrafter"/>
</dbReference>
<organism evidence="13">
    <name type="scientific">Strongyloides stercoralis</name>
    <name type="common">Threadworm</name>
    <dbReference type="NCBI Taxonomy" id="6248"/>
    <lineage>
        <taxon>Eukaryota</taxon>
        <taxon>Metazoa</taxon>
        <taxon>Ecdysozoa</taxon>
        <taxon>Nematoda</taxon>
        <taxon>Chromadorea</taxon>
        <taxon>Rhabditida</taxon>
        <taxon>Tylenchina</taxon>
        <taxon>Panagrolaimomorpha</taxon>
        <taxon>Strongyloidoidea</taxon>
        <taxon>Strongyloididae</taxon>
        <taxon>Strongyloides</taxon>
    </lineage>
</organism>
<sequence>MELVQNTNVRKIFKKNNRNNVTIAIDDDYDNDNGHDLQMYTEPPTGQMTISDVEVLSRKRLKVLQRIEEICECYLKNSEEYIAHMDSMLREYLPIAIGNISDPKKRNIARKEDIVSHYILRLAFCKNMEQTKWFLTQEHELFKYRISKLSRLEVENFFKLNNVNIEKVPPSEINQMANFLSSAGAKKIIDVKRSDYYKLSFLEAINLVKMRKVYLSQGIAYVSFSDLEAIISSKFKTNIAAAMARQNRTLVYLQEEERLIPILKNITSKAYLGKKYNGEDVKSDRNITPSSIDQICRNHFPPCMRNIHNVLRINNHLRYGARNQYISFLKAIGMSLENTLDFLKNAFSKKIDFERFKKEYAYNIRHMFGLEGHRKGLNAFSCPKIILSNLPGPSDCHGCPFKHSDKRSLTHLLTQMGLSTGQIDIVLEQAKNNRFDYACTRTFEFSHKMEENSLKELIVHPNRYFELSRDHKIYSNENI</sequence>
<dbReference type="Pfam" id="PF04104">
    <property type="entry name" value="DNA_primase_lrg"/>
    <property type="match status" value="1"/>
</dbReference>
<keyword evidence="4" id="KW-0004">4Fe-4S</keyword>
<dbReference type="Pfam" id="PF26466">
    <property type="entry name" value="DNA_primase_lrg_N"/>
    <property type="match status" value="1"/>
</dbReference>
<evidence type="ECO:0000313" key="13">
    <source>
        <dbReference type="WBParaSite" id="SSTP_0000182100.1"/>
    </source>
</evidence>
<evidence type="ECO:0000256" key="2">
    <source>
        <dbReference type="ARBA" id="ARBA00010564"/>
    </source>
</evidence>
<dbReference type="AlphaFoldDB" id="A0A0K0DX54"/>
<dbReference type="InterPro" id="IPR007238">
    <property type="entry name" value="DNA_primase_lsu_euk/arc"/>
</dbReference>
<evidence type="ECO:0000256" key="3">
    <source>
        <dbReference type="ARBA" id="ARBA00019038"/>
    </source>
</evidence>
<comment type="similarity">
    <text evidence="2">Belongs to the eukaryotic-type primase large subunit family.</text>
</comment>
<evidence type="ECO:0000256" key="6">
    <source>
        <dbReference type="ARBA" id="ARBA00022705"/>
    </source>
</evidence>
<dbReference type="CDD" id="cd07322">
    <property type="entry name" value="PriL_PriS_Eukaryotic"/>
    <property type="match status" value="1"/>
</dbReference>
<keyword evidence="9" id="KW-0411">Iron-sulfur</keyword>
<dbReference type="Gene3D" id="1.20.930.80">
    <property type="match status" value="1"/>
</dbReference>
<keyword evidence="10" id="KW-0238">DNA-binding</keyword>
<proteinExistence type="inferred from homology"/>
<keyword evidence="5" id="KW-0639">Primosome</keyword>
<evidence type="ECO:0000256" key="7">
    <source>
        <dbReference type="ARBA" id="ARBA00022723"/>
    </source>
</evidence>
<dbReference type="GO" id="GO:0003677">
    <property type="term" value="F:DNA binding"/>
    <property type="evidence" value="ECO:0007669"/>
    <property type="project" value="UniProtKB-KW"/>
</dbReference>
<dbReference type="InterPro" id="IPR058560">
    <property type="entry name" value="DNA_primase_C"/>
</dbReference>
<dbReference type="STRING" id="6248.A0A0K0DX54"/>
<dbReference type="GO" id="GO:0005658">
    <property type="term" value="C:alpha DNA polymerase:primase complex"/>
    <property type="evidence" value="ECO:0007669"/>
    <property type="project" value="UniProtKB-ARBA"/>
</dbReference>